<evidence type="ECO:0000313" key="1">
    <source>
        <dbReference type="EMBL" id="MBL1073324.1"/>
    </source>
</evidence>
<name>A0ABS1LZH6_9NOCA</name>
<gene>
    <name evidence="1" type="ORF">JK358_02830</name>
</gene>
<keyword evidence="2" id="KW-1185">Reference proteome</keyword>
<proteinExistence type="predicted"/>
<evidence type="ECO:0008006" key="3">
    <source>
        <dbReference type="Google" id="ProtNLM"/>
    </source>
</evidence>
<dbReference type="RefSeq" id="WP_201943173.1">
    <property type="nucleotide sequence ID" value="NZ_JAERRJ010000001.1"/>
</dbReference>
<evidence type="ECO:0000313" key="2">
    <source>
        <dbReference type="Proteomes" id="UP000602198"/>
    </source>
</evidence>
<accession>A0ABS1LZH6</accession>
<dbReference type="Proteomes" id="UP000602198">
    <property type="component" value="Unassembled WGS sequence"/>
</dbReference>
<comment type="caution">
    <text evidence="1">The sequence shown here is derived from an EMBL/GenBank/DDBJ whole genome shotgun (WGS) entry which is preliminary data.</text>
</comment>
<protein>
    <recommendedName>
        <fullName evidence="3">Suppressor of fused protein SUFU</fullName>
    </recommendedName>
</protein>
<dbReference type="EMBL" id="JAERRJ010000001">
    <property type="protein sequence ID" value="MBL1073324.1"/>
    <property type="molecule type" value="Genomic_DNA"/>
</dbReference>
<sequence length="234" mass="25245">MSEGVIGGIHDDATYAAIDAAWDSWGRRDTDVIAHLFNPAFLGGPRWPALRQAHSIARRDNALLVASSGLADPTEWADAAPTNGYELEVYGITPDLPLDSDAMTIAHSWFGQTVMTVSNLVAQYGFEVPDLVDRDGVITIELAEAELPAEAAGTYLEDGAAVVMVGITDRELPATVDGPLSTIRLLNVKLLTAAEGRFCVNNPRGDENARHELTRRFAQQGHPLWSSLTRPSVV</sequence>
<organism evidence="1 2">
    <name type="scientific">Nocardia acididurans</name>
    <dbReference type="NCBI Taxonomy" id="2802282"/>
    <lineage>
        <taxon>Bacteria</taxon>
        <taxon>Bacillati</taxon>
        <taxon>Actinomycetota</taxon>
        <taxon>Actinomycetes</taxon>
        <taxon>Mycobacteriales</taxon>
        <taxon>Nocardiaceae</taxon>
        <taxon>Nocardia</taxon>
    </lineage>
</organism>
<reference evidence="1 2" key="1">
    <citation type="submission" date="2021-01" db="EMBL/GenBank/DDBJ databases">
        <title>WGS of actinomycetes isolated from Thailand.</title>
        <authorList>
            <person name="Thawai C."/>
        </authorList>
    </citation>
    <scope>NUCLEOTIDE SEQUENCE [LARGE SCALE GENOMIC DNA]</scope>
    <source>
        <strain evidence="1 2">LPG 2</strain>
    </source>
</reference>